<evidence type="ECO:0000256" key="2">
    <source>
        <dbReference type="ARBA" id="ARBA00008141"/>
    </source>
</evidence>
<reference evidence="10 11" key="1">
    <citation type="submission" date="2025-05" db="UniProtKB">
        <authorList>
            <consortium name="RefSeq"/>
        </authorList>
    </citation>
    <scope>IDENTIFICATION</scope>
    <source>
        <tissue evidence="10 11">Thorax and Abdomen</tissue>
    </source>
</reference>
<feature type="transmembrane region" description="Helical" evidence="8">
    <location>
        <begin position="112"/>
        <end position="135"/>
    </location>
</feature>
<keyword evidence="3 8" id="KW-0812">Transmembrane</keyword>
<evidence type="ECO:0000313" key="14">
    <source>
        <dbReference type="RefSeq" id="XP_046590881.1"/>
    </source>
</evidence>
<evidence type="ECO:0000256" key="1">
    <source>
        <dbReference type="ARBA" id="ARBA00004141"/>
    </source>
</evidence>
<evidence type="ECO:0000256" key="4">
    <source>
        <dbReference type="ARBA" id="ARBA00022889"/>
    </source>
</evidence>
<dbReference type="RefSeq" id="XP_046590880.1">
    <property type="nucleotide sequence ID" value="XM_046734924.1"/>
</dbReference>
<protein>
    <submittedName>
        <fullName evidence="10 11">Ninjurin-B-like</fullName>
    </submittedName>
</protein>
<feature type="region of interest" description="Disordered" evidence="7">
    <location>
        <begin position="54"/>
        <end position="73"/>
    </location>
</feature>
<dbReference type="Pfam" id="PF04923">
    <property type="entry name" value="Ninjurin"/>
    <property type="match status" value="1"/>
</dbReference>
<feature type="compositionally biased region" description="Polar residues" evidence="7">
    <location>
        <begin position="1"/>
        <end position="13"/>
    </location>
</feature>
<dbReference type="PANTHER" id="PTHR12316:SF1">
    <property type="entry name" value="NINJURIN-B"/>
    <property type="match status" value="1"/>
</dbReference>
<evidence type="ECO:0000313" key="13">
    <source>
        <dbReference type="RefSeq" id="XP_046590880.1"/>
    </source>
</evidence>
<evidence type="ECO:0000256" key="7">
    <source>
        <dbReference type="SAM" id="MobiDB-lite"/>
    </source>
</evidence>
<keyword evidence="9" id="KW-1185">Reference proteome</keyword>
<evidence type="ECO:0000256" key="8">
    <source>
        <dbReference type="SAM" id="Phobius"/>
    </source>
</evidence>
<evidence type="ECO:0000313" key="12">
    <source>
        <dbReference type="RefSeq" id="XP_046590879.1"/>
    </source>
</evidence>
<comment type="subcellular location">
    <subcellularLocation>
        <location evidence="1">Membrane</location>
        <topology evidence="1">Multi-pass membrane protein</topology>
    </subcellularLocation>
</comment>
<dbReference type="Proteomes" id="UP000829291">
    <property type="component" value="Chromosome 3"/>
</dbReference>
<keyword evidence="4" id="KW-0130">Cell adhesion</keyword>
<evidence type="ECO:0000313" key="11">
    <source>
        <dbReference type="RefSeq" id="XP_046590878.1"/>
    </source>
</evidence>
<dbReference type="RefSeq" id="XP_046590881.1">
    <property type="nucleotide sequence ID" value="XM_046734925.1"/>
</dbReference>
<dbReference type="InterPro" id="IPR007007">
    <property type="entry name" value="Ninjurin"/>
</dbReference>
<feature type="region of interest" description="Disordered" evidence="7">
    <location>
        <begin position="1"/>
        <end position="21"/>
    </location>
</feature>
<sequence>MSTENGARNPNINHNEKPREVRLGLEGIAGTTKPKDPVNLDEVNKMTRTSVLNGVQFTGHDDNDSRRSRSVKPANYAARKTVAQGMMDIALLTSNANQLKSLIEYQSHVKTYLFVMVLICVSLVLQITVGVTLIFKGRFDSKFKDKAAAARVNKYIMTAVFLITVINIFIAVFSTGGNSPGNIPSTAIDATRNNS</sequence>
<keyword evidence="6 8" id="KW-0472">Membrane</keyword>
<evidence type="ECO:0000313" key="10">
    <source>
        <dbReference type="RefSeq" id="XP_046590877.1"/>
    </source>
</evidence>
<keyword evidence="5 8" id="KW-1133">Transmembrane helix</keyword>
<proteinExistence type="inferred from homology"/>
<evidence type="ECO:0000256" key="6">
    <source>
        <dbReference type="ARBA" id="ARBA00023136"/>
    </source>
</evidence>
<accession>A0ABM3FS84</accession>
<dbReference type="RefSeq" id="XP_046590878.1">
    <property type="nucleotide sequence ID" value="XM_046734922.1"/>
</dbReference>
<name>A0ABM3FS84_NEOLC</name>
<organism evidence="9 14">
    <name type="scientific">Neodiprion lecontei</name>
    <name type="common">Redheaded pine sawfly</name>
    <dbReference type="NCBI Taxonomy" id="441921"/>
    <lineage>
        <taxon>Eukaryota</taxon>
        <taxon>Metazoa</taxon>
        <taxon>Ecdysozoa</taxon>
        <taxon>Arthropoda</taxon>
        <taxon>Hexapoda</taxon>
        <taxon>Insecta</taxon>
        <taxon>Pterygota</taxon>
        <taxon>Neoptera</taxon>
        <taxon>Endopterygota</taxon>
        <taxon>Hymenoptera</taxon>
        <taxon>Tenthredinoidea</taxon>
        <taxon>Diprionidae</taxon>
        <taxon>Diprioninae</taxon>
        <taxon>Neodiprion</taxon>
    </lineage>
</organism>
<gene>
    <name evidence="10 11 12 13 14" type="primary">LOC107222260</name>
</gene>
<evidence type="ECO:0000256" key="5">
    <source>
        <dbReference type="ARBA" id="ARBA00022989"/>
    </source>
</evidence>
<comment type="similarity">
    <text evidence="2">Belongs to the ninjurin family.</text>
</comment>
<feature type="transmembrane region" description="Helical" evidence="8">
    <location>
        <begin position="155"/>
        <end position="174"/>
    </location>
</feature>
<evidence type="ECO:0000313" key="9">
    <source>
        <dbReference type="Proteomes" id="UP000829291"/>
    </source>
</evidence>
<dbReference type="RefSeq" id="XP_046590877.1">
    <property type="nucleotide sequence ID" value="XM_046734921.1"/>
</dbReference>
<dbReference type="PANTHER" id="PTHR12316">
    <property type="entry name" value="NINJURIN-RELATED"/>
    <property type="match status" value="1"/>
</dbReference>
<dbReference type="GeneID" id="107222260"/>
<dbReference type="RefSeq" id="XP_046590879.1">
    <property type="nucleotide sequence ID" value="XM_046734923.1"/>
</dbReference>
<evidence type="ECO:0000256" key="3">
    <source>
        <dbReference type="ARBA" id="ARBA00022692"/>
    </source>
</evidence>